<dbReference type="RefSeq" id="WP_119321559.1">
    <property type="nucleotide sequence ID" value="NZ_AP025739.1"/>
</dbReference>
<dbReference type="EMBL" id="AP025739">
    <property type="protein sequence ID" value="BDI34003.1"/>
    <property type="molecule type" value="Genomic_DNA"/>
</dbReference>
<dbReference type="AlphaFoldDB" id="A0A9N7L831"/>
<evidence type="ECO:0000313" key="3">
    <source>
        <dbReference type="Proteomes" id="UP000287394"/>
    </source>
</evidence>
<name>A0A9N7L831_9BACT</name>
<reference evidence="2 3" key="1">
    <citation type="journal article" date="2019" name="Int. J. Syst. Evol. Microbiol.">
        <title>Capsulimonas corticalis gen. nov., sp. nov., an aerobic capsulated bacterium, of a novel bacterial order, Capsulimonadales ord. nov., of the class Armatimonadia of the phylum Armatimonadetes.</title>
        <authorList>
            <person name="Li J."/>
            <person name="Kudo C."/>
            <person name="Tonouchi A."/>
        </authorList>
    </citation>
    <scope>NUCLEOTIDE SEQUENCE [LARGE SCALE GENOMIC DNA]</scope>
    <source>
        <strain evidence="2 3">AX-7</strain>
    </source>
</reference>
<proteinExistence type="predicted"/>
<organism evidence="2 3">
    <name type="scientific">Capsulimonas corticalis</name>
    <dbReference type="NCBI Taxonomy" id="2219043"/>
    <lineage>
        <taxon>Bacteria</taxon>
        <taxon>Bacillati</taxon>
        <taxon>Armatimonadota</taxon>
        <taxon>Armatimonadia</taxon>
        <taxon>Capsulimonadales</taxon>
        <taxon>Capsulimonadaceae</taxon>
        <taxon>Capsulimonas</taxon>
    </lineage>
</organism>
<sequence length="291" mass="33779">MSNKPTYKGMSREAYLDIVNTEWEAFKNNPDFDDERNVQNFLEKYPCLIPCPFGTSGPNNHGPYPFAVITQPVLPSFTKKVPDFMWITSNSDFVHPTLIELESPKKKWFNLDGTPTADFTQAYDQISTWMAWFENPLNKAQFAEYYHLPDYFREKRIMRPNYVLIYGRRDEATRTRELAEKRAMMIRPGEIHMSYDRLGPSLDAMGFICSKVDKDGYVAQYIPPTITPDPWNAPKMSVHRFKDDAVRQSPHFNAQGAVDLIEAFKYWDEEAKKAQGPHMTNSNGITPWPIR</sequence>
<protein>
    <recommendedName>
        <fullName evidence="1">Shedu protein SduA C-terminal domain-containing protein</fullName>
    </recommendedName>
</protein>
<dbReference type="Proteomes" id="UP000287394">
    <property type="component" value="Chromosome"/>
</dbReference>
<keyword evidence="3" id="KW-1185">Reference proteome</keyword>
<dbReference type="KEGG" id="ccot:CCAX7_60540"/>
<feature type="domain" description="Shedu protein SduA C-terminal" evidence="1">
    <location>
        <begin position="34"/>
        <end position="198"/>
    </location>
</feature>
<dbReference type="Pfam" id="PF14082">
    <property type="entry name" value="SduA_C"/>
    <property type="match status" value="1"/>
</dbReference>
<evidence type="ECO:0000259" key="1">
    <source>
        <dbReference type="Pfam" id="PF14082"/>
    </source>
</evidence>
<dbReference type="InterPro" id="IPR025359">
    <property type="entry name" value="SduA_C"/>
</dbReference>
<accession>A0A9N7L831</accession>
<evidence type="ECO:0000313" key="2">
    <source>
        <dbReference type="EMBL" id="BDI34003.1"/>
    </source>
</evidence>
<gene>
    <name evidence="2" type="ORF">CCAX7_60540</name>
</gene>
<dbReference type="OrthoDB" id="7605024at2"/>